<organism evidence="2 3">
    <name type="scientific">Paramuricea clavata</name>
    <name type="common">Red gorgonian</name>
    <name type="synonym">Violescent sea-whip</name>
    <dbReference type="NCBI Taxonomy" id="317549"/>
    <lineage>
        <taxon>Eukaryota</taxon>
        <taxon>Metazoa</taxon>
        <taxon>Cnidaria</taxon>
        <taxon>Anthozoa</taxon>
        <taxon>Octocorallia</taxon>
        <taxon>Malacalcyonacea</taxon>
        <taxon>Plexauridae</taxon>
        <taxon>Paramuricea</taxon>
    </lineage>
</organism>
<evidence type="ECO:0000256" key="1">
    <source>
        <dbReference type="SAM" id="MobiDB-lite"/>
    </source>
</evidence>
<protein>
    <submittedName>
        <fullName evidence="2">Uncharacterized protein</fullName>
    </submittedName>
</protein>
<proteinExistence type="predicted"/>
<sequence length="130" mass="14393">MAPSTKYQKRICKKGGKEKKYSNSYQNTARIASFFEKAENVESDAEDTPSTSSLADEAQLSTSNEGVDSGSMKKNAETSNDQLGLFHLANEYPTDRRHFPSSIEEGDLKRLILSHGPCKPDGPFTVEDEQ</sequence>
<evidence type="ECO:0000313" key="2">
    <source>
        <dbReference type="EMBL" id="CAB4017440.1"/>
    </source>
</evidence>
<feature type="region of interest" description="Disordered" evidence="1">
    <location>
        <begin position="39"/>
        <end position="82"/>
    </location>
</feature>
<feature type="compositionally biased region" description="Polar residues" evidence="1">
    <location>
        <begin position="48"/>
        <end position="66"/>
    </location>
</feature>
<dbReference type="Proteomes" id="UP001152795">
    <property type="component" value="Unassembled WGS sequence"/>
</dbReference>
<dbReference type="EMBL" id="CACRXK020009548">
    <property type="protein sequence ID" value="CAB4017440.1"/>
    <property type="molecule type" value="Genomic_DNA"/>
</dbReference>
<accession>A0A6S7ILF1</accession>
<feature type="non-terminal residue" evidence="2">
    <location>
        <position position="1"/>
    </location>
</feature>
<gene>
    <name evidence="2" type="ORF">PACLA_8A035433</name>
</gene>
<dbReference type="AlphaFoldDB" id="A0A6S7ILF1"/>
<evidence type="ECO:0000313" key="3">
    <source>
        <dbReference type="Proteomes" id="UP001152795"/>
    </source>
</evidence>
<reference evidence="2" key="1">
    <citation type="submission" date="2020-04" db="EMBL/GenBank/DDBJ databases">
        <authorList>
            <person name="Alioto T."/>
            <person name="Alioto T."/>
            <person name="Gomez Garrido J."/>
        </authorList>
    </citation>
    <scope>NUCLEOTIDE SEQUENCE</scope>
    <source>
        <strain evidence="2">A484AB</strain>
    </source>
</reference>
<keyword evidence="3" id="KW-1185">Reference proteome</keyword>
<comment type="caution">
    <text evidence="2">The sequence shown here is derived from an EMBL/GenBank/DDBJ whole genome shotgun (WGS) entry which is preliminary data.</text>
</comment>
<name>A0A6S7ILF1_PARCT</name>